<organism evidence="1 2">
    <name type="scientific">Paraoerskovia sediminicola</name>
    <dbReference type="NCBI Taxonomy" id="1138587"/>
    <lineage>
        <taxon>Bacteria</taxon>
        <taxon>Bacillati</taxon>
        <taxon>Actinomycetota</taxon>
        <taxon>Actinomycetes</taxon>
        <taxon>Micrococcales</taxon>
        <taxon>Cellulomonadaceae</taxon>
        <taxon>Paraoerskovia</taxon>
    </lineage>
</organism>
<evidence type="ECO:0000313" key="1">
    <source>
        <dbReference type="EMBL" id="BDZ42375.1"/>
    </source>
</evidence>
<proteinExistence type="predicted"/>
<sequence>MAAATTNDRTAGRYGVFWATTLLLCLALFSVGGAMGSVLGSSTNVQVSTNPGSVDIVEGVVTPRTAPAS</sequence>
<keyword evidence="2" id="KW-1185">Reference proteome</keyword>
<name>A0ABM8G2M0_9CELL</name>
<dbReference type="Proteomes" id="UP001321475">
    <property type="component" value="Chromosome"/>
</dbReference>
<gene>
    <name evidence="1" type="ORF">GCM10025865_16740</name>
</gene>
<dbReference type="EMBL" id="AP027729">
    <property type="protein sequence ID" value="BDZ42375.1"/>
    <property type="molecule type" value="Genomic_DNA"/>
</dbReference>
<accession>A0ABM8G2M0</accession>
<dbReference type="RefSeq" id="WP_286216877.1">
    <property type="nucleotide sequence ID" value="NZ_AP027729.1"/>
</dbReference>
<reference evidence="2" key="1">
    <citation type="journal article" date="2019" name="Int. J. Syst. Evol. Microbiol.">
        <title>The Global Catalogue of Microorganisms (GCM) 10K type strain sequencing project: providing services to taxonomists for standard genome sequencing and annotation.</title>
        <authorList>
            <consortium name="The Broad Institute Genomics Platform"/>
            <consortium name="The Broad Institute Genome Sequencing Center for Infectious Disease"/>
            <person name="Wu L."/>
            <person name="Ma J."/>
        </authorList>
    </citation>
    <scope>NUCLEOTIDE SEQUENCE [LARGE SCALE GENOMIC DNA]</scope>
    <source>
        <strain evidence="2">NBRC 108565</strain>
    </source>
</reference>
<evidence type="ECO:0000313" key="2">
    <source>
        <dbReference type="Proteomes" id="UP001321475"/>
    </source>
</evidence>
<protein>
    <submittedName>
        <fullName evidence="1">Uncharacterized protein</fullName>
    </submittedName>
</protein>